<dbReference type="KEGG" id="caa:Caka_2588"/>
<keyword evidence="1" id="KW-0812">Transmembrane</keyword>
<keyword evidence="1" id="KW-1133">Transmembrane helix</keyword>
<dbReference type="Pfam" id="PF04070">
    <property type="entry name" value="DUF378"/>
    <property type="match status" value="1"/>
</dbReference>
<dbReference type="Proteomes" id="UP000000925">
    <property type="component" value="Chromosome"/>
</dbReference>
<evidence type="ECO:0000313" key="3">
    <source>
        <dbReference type="Proteomes" id="UP000000925"/>
    </source>
</evidence>
<name>D5EP94_CORAD</name>
<proteinExistence type="predicted"/>
<feature type="transmembrane region" description="Helical" evidence="1">
    <location>
        <begin position="51"/>
        <end position="71"/>
    </location>
</feature>
<dbReference type="PANTHER" id="PTHR37304:SF1">
    <property type="entry name" value="MEMBRANE PROTEIN"/>
    <property type="match status" value="1"/>
</dbReference>
<evidence type="ECO:0000256" key="1">
    <source>
        <dbReference type="SAM" id="Phobius"/>
    </source>
</evidence>
<dbReference type="HOGENOM" id="CLU_179993_2_0_0"/>
<accession>D5EP94</accession>
<protein>
    <recommendedName>
        <fullName evidence="4">DUF378 domain-containing protein</fullName>
    </recommendedName>
</protein>
<feature type="transmembrane region" description="Helical" evidence="1">
    <location>
        <begin position="12"/>
        <end position="31"/>
    </location>
</feature>
<sequence length="79" mass="8378">MDKAKLVSLASAAAPILVSIGALNFLFVGLFEYDLLEEIVGNEGSATSTTPLAKILYILIGASAVYTLGWVSMVMKKLK</sequence>
<dbReference type="InterPro" id="IPR007211">
    <property type="entry name" value="DUF378"/>
</dbReference>
<dbReference type="EMBL" id="CP001998">
    <property type="protein sequence ID" value="ADE55604.1"/>
    <property type="molecule type" value="Genomic_DNA"/>
</dbReference>
<gene>
    <name evidence="2" type="ordered locus">Caka_2588</name>
</gene>
<dbReference type="RefSeq" id="WP_013044326.1">
    <property type="nucleotide sequence ID" value="NC_014008.1"/>
</dbReference>
<keyword evidence="1" id="KW-0472">Membrane</keyword>
<evidence type="ECO:0000313" key="2">
    <source>
        <dbReference type="EMBL" id="ADE55604.1"/>
    </source>
</evidence>
<organism evidence="2 3">
    <name type="scientific">Coraliomargarita akajimensis (strain DSM 45221 / IAM 15411 / JCM 23193 / KCTC 12865 / 04OKA010-24)</name>
    <dbReference type="NCBI Taxonomy" id="583355"/>
    <lineage>
        <taxon>Bacteria</taxon>
        <taxon>Pseudomonadati</taxon>
        <taxon>Verrucomicrobiota</taxon>
        <taxon>Opitutia</taxon>
        <taxon>Puniceicoccales</taxon>
        <taxon>Coraliomargaritaceae</taxon>
        <taxon>Coraliomargarita</taxon>
    </lineage>
</organism>
<dbReference type="AlphaFoldDB" id="D5EP94"/>
<dbReference type="PANTHER" id="PTHR37304">
    <property type="entry name" value="MEMBRANE PROTEIN-RELATED"/>
    <property type="match status" value="1"/>
</dbReference>
<keyword evidence="3" id="KW-1185">Reference proteome</keyword>
<reference evidence="2 3" key="1">
    <citation type="journal article" date="2010" name="Stand. Genomic Sci.">
        <title>Complete genome sequence of Coraliomargarita akajimensis type strain (04OKA010-24).</title>
        <authorList>
            <person name="Mavromatis K."/>
            <person name="Abt B."/>
            <person name="Brambilla E."/>
            <person name="Lapidus A."/>
            <person name="Copeland A."/>
            <person name="Deshpande S."/>
            <person name="Nolan M."/>
            <person name="Lucas S."/>
            <person name="Tice H."/>
            <person name="Cheng J.F."/>
            <person name="Han C."/>
            <person name="Detter J.C."/>
            <person name="Woyke T."/>
            <person name="Goodwin L."/>
            <person name="Pitluck S."/>
            <person name="Held B."/>
            <person name="Brettin T."/>
            <person name="Tapia R."/>
            <person name="Ivanova N."/>
            <person name="Mikhailova N."/>
            <person name="Pati A."/>
            <person name="Liolios K."/>
            <person name="Chen A."/>
            <person name="Palaniappan K."/>
            <person name="Land M."/>
            <person name="Hauser L."/>
            <person name="Chang Y.J."/>
            <person name="Jeffries C.D."/>
            <person name="Rohde M."/>
            <person name="Goker M."/>
            <person name="Bristow J."/>
            <person name="Eisen J.A."/>
            <person name="Markowitz V."/>
            <person name="Hugenholtz P."/>
            <person name="Klenk H.P."/>
            <person name="Kyrpides N.C."/>
        </authorList>
    </citation>
    <scope>NUCLEOTIDE SEQUENCE [LARGE SCALE GENOMIC DNA]</scope>
    <source>
        <strain evidence="3">DSM 45221 / IAM 15411 / JCM 23193 / KCTC 12865</strain>
    </source>
</reference>
<dbReference type="eggNOG" id="COG2155">
    <property type="taxonomic scope" value="Bacteria"/>
</dbReference>
<evidence type="ECO:0008006" key="4">
    <source>
        <dbReference type="Google" id="ProtNLM"/>
    </source>
</evidence>